<dbReference type="EMBL" id="JBDNCH010000001">
    <property type="protein sequence ID" value="MEN9059725.1"/>
    <property type="molecule type" value="Genomic_DNA"/>
</dbReference>
<reference evidence="1 2" key="1">
    <citation type="submission" date="2024-05" db="EMBL/GenBank/DDBJ databases">
        <title>Genome sequence of Ponticoccus litoralis KCCM 90028.</title>
        <authorList>
            <person name="Kim J.M."/>
            <person name="Lee J.K."/>
            <person name="Choi B.J."/>
            <person name="Bayburt H."/>
            <person name="Baek J.H."/>
            <person name="Jeon C.O."/>
        </authorList>
    </citation>
    <scope>NUCLEOTIDE SEQUENCE [LARGE SCALE GENOMIC DNA]</scope>
    <source>
        <strain evidence="1 2">KCCM 90028</strain>
    </source>
</reference>
<dbReference type="AlphaFoldDB" id="A0AAW9SHW9"/>
<dbReference type="RefSeq" id="WP_347164869.1">
    <property type="nucleotide sequence ID" value="NZ_JBDNCH010000001.1"/>
</dbReference>
<name>A0AAW9SHW9_9RHOB</name>
<gene>
    <name evidence="1" type="ORF">ABFB10_00415</name>
</gene>
<protein>
    <submittedName>
        <fullName evidence="1">Uncharacterized protein</fullName>
    </submittedName>
</protein>
<comment type="caution">
    <text evidence="1">The sequence shown here is derived from an EMBL/GenBank/DDBJ whole genome shotgun (WGS) entry which is preliminary data.</text>
</comment>
<proteinExistence type="predicted"/>
<dbReference type="Proteomes" id="UP001428774">
    <property type="component" value="Unassembled WGS sequence"/>
</dbReference>
<evidence type="ECO:0000313" key="2">
    <source>
        <dbReference type="Proteomes" id="UP001428774"/>
    </source>
</evidence>
<keyword evidence="2" id="KW-1185">Reference proteome</keyword>
<organism evidence="1 2">
    <name type="scientific">Ponticoccus litoralis</name>
    <dbReference type="NCBI Taxonomy" id="422297"/>
    <lineage>
        <taxon>Bacteria</taxon>
        <taxon>Pseudomonadati</taxon>
        <taxon>Pseudomonadota</taxon>
        <taxon>Alphaproteobacteria</taxon>
        <taxon>Rhodobacterales</taxon>
        <taxon>Roseobacteraceae</taxon>
        <taxon>Ponticoccus</taxon>
    </lineage>
</organism>
<sequence length="279" mass="28760">MTEDRIQWLDTVTKLGPGHAGRVVVAASHGGEYAAYCAARAQVRAVIFNDAGVGKESEGIHAISYFGKLGVPAAATSHLSARIGDGQDHHDTGVISYVNEAAARIGCRVGQSTQDCAGHMRAAKAFGYAVPAKAESRALIAGENGRPGIVVIDSLALLTPEDAGSIMVTGSHGALLPTDSRILMNGDARGVLLCDAGFGKEGNGVRRVMALDEHGKPGASVSVTSARIGNAQSVLETGILSFVNRTAAGLGAHVGMTARQYVTLLQERLADSPVVLGRP</sequence>
<evidence type="ECO:0000313" key="1">
    <source>
        <dbReference type="EMBL" id="MEN9059725.1"/>
    </source>
</evidence>
<accession>A0AAW9SHW9</accession>